<comment type="similarity">
    <text evidence="1">Belongs to the metallo-beta-lactamase superfamily.</text>
</comment>
<dbReference type="RefSeq" id="XP_056473689.1">
    <property type="nucleotide sequence ID" value="XM_056617530.1"/>
</dbReference>
<organism evidence="6 7">
    <name type="scientific">Penicillium argentinense</name>
    <dbReference type="NCBI Taxonomy" id="1131581"/>
    <lineage>
        <taxon>Eukaryota</taxon>
        <taxon>Fungi</taxon>
        <taxon>Dikarya</taxon>
        <taxon>Ascomycota</taxon>
        <taxon>Pezizomycotina</taxon>
        <taxon>Eurotiomycetes</taxon>
        <taxon>Eurotiomycetidae</taxon>
        <taxon>Eurotiales</taxon>
        <taxon>Aspergillaceae</taxon>
        <taxon>Penicillium</taxon>
    </lineage>
</organism>
<dbReference type="InterPro" id="IPR051013">
    <property type="entry name" value="MBL_superfamily_lactonases"/>
</dbReference>
<evidence type="ECO:0000313" key="7">
    <source>
        <dbReference type="Proteomes" id="UP001149074"/>
    </source>
</evidence>
<dbReference type="Gene3D" id="3.60.15.10">
    <property type="entry name" value="Ribonuclease Z/Hydroxyacylglutathione hydrolase-like"/>
    <property type="match status" value="1"/>
</dbReference>
<dbReference type="PANTHER" id="PTHR42978">
    <property type="entry name" value="QUORUM-QUENCHING LACTONASE YTNP-RELATED-RELATED"/>
    <property type="match status" value="1"/>
</dbReference>
<protein>
    <recommendedName>
        <fullName evidence="5">Metallo-beta-lactamase domain-containing protein</fullName>
    </recommendedName>
</protein>
<keyword evidence="7" id="KW-1185">Reference proteome</keyword>
<reference evidence="6" key="2">
    <citation type="journal article" date="2023" name="IMA Fungus">
        <title>Comparative genomic study of the Penicillium genus elucidates a diverse pangenome and 15 lateral gene transfer events.</title>
        <authorList>
            <person name="Petersen C."/>
            <person name="Sorensen T."/>
            <person name="Nielsen M.R."/>
            <person name="Sondergaard T.E."/>
            <person name="Sorensen J.L."/>
            <person name="Fitzpatrick D.A."/>
            <person name="Frisvad J.C."/>
            <person name="Nielsen K.L."/>
        </authorList>
    </citation>
    <scope>NUCLEOTIDE SEQUENCE</scope>
    <source>
        <strain evidence="6">IBT 30761</strain>
    </source>
</reference>
<reference evidence="6" key="1">
    <citation type="submission" date="2022-11" db="EMBL/GenBank/DDBJ databases">
        <authorList>
            <person name="Petersen C."/>
        </authorList>
    </citation>
    <scope>NUCLEOTIDE SEQUENCE</scope>
    <source>
        <strain evidence="6">IBT 30761</strain>
    </source>
</reference>
<dbReference type="PANTHER" id="PTHR42978:SF5">
    <property type="entry name" value="METALLO-BETA-LACTAMASE DOMAIN-CONTAINING PROTEIN"/>
    <property type="match status" value="1"/>
</dbReference>
<evidence type="ECO:0000256" key="2">
    <source>
        <dbReference type="ARBA" id="ARBA00022723"/>
    </source>
</evidence>
<dbReference type="CDD" id="cd07730">
    <property type="entry name" value="metallo-hydrolase-like_MBL-fold"/>
    <property type="match status" value="1"/>
</dbReference>
<dbReference type="GO" id="GO:0016787">
    <property type="term" value="F:hydrolase activity"/>
    <property type="evidence" value="ECO:0007669"/>
    <property type="project" value="UniProtKB-KW"/>
</dbReference>
<feature type="domain" description="Metallo-beta-lactamase" evidence="5">
    <location>
        <begin position="48"/>
        <end position="263"/>
    </location>
</feature>
<dbReference type="InterPro" id="IPR001279">
    <property type="entry name" value="Metallo-B-lactamas"/>
</dbReference>
<gene>
    <name evidence="6" type="ORF">N7532_005036</name>
</gene>
<dbReference type="Proteomes" id="UP001149074">
    <property type="component" value="Unassembled WGS sequence"/>
</dbReference>
<dbReference type="Pfam" id="PF00753">
    <property type="entry name" value="Lactamase_B"/>
    <property type="match status" value="1"/>
</dbReference>
<dbReference type="GeneID" id="81356509"/>
<proteinExistence type="inferred from homology"/>
<comment type="caution">
    <text evidence="6">The sequence shown here is derived from an EMBL/GenBank/DDBJ whole genome shotgun (WGS) entry which is preliminary data.</text>
</comment>
<dbReference type="GO" id="GO:0046872">
    <property type="term" value="F:metal ion binding"/>
    <property type="evidence" value="ECO:0007669"/>
    <property type="project" value="UniProtKB-KW"/>
</dbReference>
<name>A0A9W9FDE4_9EURO</name>
<dbReference type="EMBL" id="JAPQKI010000005">
    <property type="protein sequence ID" value="KAJ5098035.1"/>
    <property type="molecule type" value="Genomic_DNA"/>
</dbReference>
<dbReference type="SMART" id="SM00849">
    <property type="entry name" value="Lactamase_B"/>
    <property type="match status" value="1"/>
</dbReference>
<evidence type="ECO:0000256" key="4">
    <source>
        <dbReference type="ARBA" id="ARBA00022833"/>
    </source>
</evidence>
<evidence type="ECO:0000256" key="1">
    <source>
        <dbReference type="ARBA" id="ARBA00007749"/>
    </source>
</evidence>
<dbReference type="InterPro" id="IPR036866">
    <property type="entry name" value="RibonucZ/Hydroxyglut_hydro"/>
</dbReference>
<keyword evidence="3" id="KW-0378">Hydrolase</keyword>
<evidence type="ECO:0000256" key="3">
    <source>
        <dbReference type="ARBA" id="ARBA00022801"/>
    </source>
</evidence>
<dbReference type="SUPFAM" id="SSF56281">
    <property type="entry name" value="Metallo-hydrolase/oxidoreductase"/>
    <property type="match status" value="1"/>
</dbReference>
<keyword evidence="2" id="KW-0479">Metal-binding</keyword>
<keyword evidence="4" id="KW-0862">Zinc</keyword>
<evidence type="ECO:0000313" key="6">
    <source>
        <dbReference type="EMBL" id="KAJ5098035.1"/>
    </source>
</evidence>
<accession>A0A9W9FDE4</accession>
<sequence length="359" mass="39884">MAETSSFNVPAGQTITVKIINPVNFGPAQLHRFMAPPVPGMGTHPSNPSFSFLLEHTSGRKLVFDLGIRKDYQNYAPKVAEYIPTTKYKIEVTKNVIDILEEEGINGDEVEAVIWSHWHWDHIGDPSTFPHTTDLIVGPGFKDAMLPGAPTNPDSPLSESDYAGRNLREITFQGPECLTIGRFRAFDYFADGSFYLLDSPGHSIGHLCGLARTTVNPDTFVLLGGDVCHYGGIFRPSKYLPVPASIKPHPCHPHSEVAFCPGGAWEELQTSRGRGVNDPLFTPTFGHDIPQIIETIGKLQEADCLENIFVIIAHDATVRDAVDQFPVSLNQWKEKGWAKDLKWTFLRDAEEYWKSKGVI</sequence>
<dbReference type="AlphaFoldDB" id="A0A9W9FDE4"/>
<dbReference type="OrthoDB" id="10250730at2759"/>
<evidence type="ECO:0000259" key="5">
    <source>
        <dbReference type="SMART" id="SM00849"/>
    </source>
</evidence>